<dbReference type="InterPro" id="IPR036631">
    <property type="entry name" value="MGMT_N_sf"/>
</dbReference>
<dbReference type="PANTHER" id="PTHR46796">
    <property type="entry name" value="HTH-TYPE TRANSCRIPTIONAL ACTIVATOR RHAS-RELATED"/>
    <property type="match status" value="1"/>
</dbReference>
<evidence type="ECO:0000256" key="11">
    <source>
        <dbReference type="ARBA" id="ARBA00023204"/>
    </source>
</evidence>
<dbReference type="SMART" id="SM00342">
    <property type="entry name" value="HTH_ARAC"/>
    <property type="match status" value="1"/>
</dbReference>
<keyword evidence="10" id="KW-0804">Transcription</keyword>
<dbReference type="Gene3D" id="3.30.160.70">
    <property type="entry name" value="Methylated DNA-protein cysteine methyltransferase domain"/>
    <property type="match status" value="1"/>
</dbReference>
<feature type="domain" description="HTH araC/xylS-type" evidence="12">
    <location>
        <begin position="89"/>
        <end position="185"/>
    </location>
</feature>
<dbReference type="Proteomes" id="UP001631957">
    <property type="component" value="Unassembled WGS sequence"/>
</dbReference>
<evidence type="ECO:0000256" key="1">
    <source>
        <dbReference type="ARBA" id="ARBA00001947"/>
    </source>
</evidence>
<evidence type="ECO:0000313" key="14">
    <source>
        <dbReference type="Proteomes" id="UP001631957"/>
    </source>
</evidence>
<dbReference type="SUPFAM" id="SSF53155">
    <property type="entry name" value="Methylated DNA-protein cysteine methyltransferase domain"/>
    <property type="match status" value="1"/>
</dbReference>
<dbReference type="SUPFAM" id="SSF46689">
    <property type="entry name" value="Homeodomain-like"/>
    <property type="match status" value="1"/>
</dbReference>
<evidence type="ECO:0000256" key="7">
    <source>
        <dbReference type="ARBA" id="ARBA00023015"/>
    </source>
</evidence>
<evidence type="ECO:0000256" key="10">
    <source>
        <dbReference type="ARBA" id="ARBA00023163"/>
    </source>
</evidence>
<dbReference type="Pfam" id="PF12833">
    <property type="entry name" value="HTH_18"/>
    <property type="match status" value="1"/>
</dbReference>
<keyword evidence="8" id="KW-0238">DNA-binding</keyword>
<dbReference type="Gene3D" id="1.10.10.60">
    <property type="entry name" value="Homeodomain-like"/>
    <property type="match status" value="1"/>
</dbReference>
<dbReference type="SUPFAM" id="SSF57884">
    <property type="entry name" value="Ada DNA repair protein, N-terminal domain (N-Ada 10)"/>
    <property type="match status" value="1"/>
</dbReference>
<dbReference type="Pfam" id="PF02805">
    <property type="entry name" value="Ada_Zn_binding"/>
    <property type="match status" value="1"/>
</dbReference>
<comment type="caution">
    <text evidence="13">The sequence shown here is derived from an EMBL/GenBank/DDBJ whole genome shotgun (WGS) entry which is preliminary data.</text>
</comment>
<protein>
    <submittedName>
        <fullName evidence="13">Bifunctional transcriptional activator/DNA repair enzyme AdaA</fullName>
    </submittedName>
</protein>
<organism evidence="13 14">
    <name type="scientific">Streptomyces niveiscabiei</name>
    <dbReference type="NCBI Taxonomy" id="164115"/>
    <lineage>
        <taxon>Bacteria</taxon>
        <taxon>Bacillati</taxon>
        <taxon>Actinomycetota</taxon>
        <taxon>Actinomycetes</taxon>
        <taxon>Kitasatosporales</taxon>
        <taxon>Streptomycetaceae</taxon>
        <taxon>Streptomyces</taxon>
    </lineage>
</organism>
<evidence type="ECO:0000256" key="9">
    <source>
        <dbReference type="ARBA" id="ARBA00023159"/>
    </source>
</evidence>
<keyword evidence="11" id="KW-0234">DNA repair</keyword>
<keyword evidence="4" id="KW-0479">Metal-binding</keyword>
<gene>
    <name evidence="13" type="ORF">ACKI18_05860</name>
</gene>
<proteinExistence type="predicted"/>
<keyword evidence="14" id="KW-1185">Reference proteome</keyword>
<dbReference type="PROSITE" id="PS00041">
    <property type="entry name" value="HTH_ARAC_FAMILY_1"/>
    <property type="match status" value="1"/>
</dbReference>
<keyword evidence="7" id="KW-0805">Transcription regulation</keyword>
<keyword evidence="3" id="KW-0808">Transferase</keyword>
<evidence type="ECO:0000313" key="13">
    <source>
        <dbReference type="EMBL" id="MFM9608235.1"/>
    </source>
</evidence>
<dbReference type="InterPro" id="IPR004026">
    <property type="entry name" value="Ada_DNA_repair_Zn-bd"/>
</dbReference>
<evidence type="ECO:0000259" key="12">
    <source>
        <dbReference type="PROSITE" id="PS01124"/>
    </source>
</evidence>
<dbReference type="InterPro" id="IPR050204">
    <property type="entry name" value="AraC_XylS_family_regulators"/>
</dbReference>
<keyword evidence="6" id="KW-0862">Zinc</keyword>
<dbReference type="PROSITE" id="PS01124">
    <property type="entry name" value="HTH_ARAC_FAMILY_2"/>
    <property type="match status" value="1"/>
</dbReference>
<evidence type="ECO:0000256" key="2">
    <source>
        <dbReference type="ARBA" id="ARBA00022603"/>
    </source>
</evidence>
<dbReference type="InterPro" id="IPR035451">
    <property type="entry name" value="Ada-like_dom_sf"/>
</dbReference>
<dbReference type="EMBL" id="JBJVNI010000003">
    <property type="protein sequence ID" value="MFM9608235.1"/>
    <property type="molecule type" value="Genomic_DNA"/>
</dbReference>
<comment type="cofactor">
    <cofactor evidence="1">
        <name>Zn(2+)</name>
        <dbReference type="ChEBI" id="CHEBI:29105"/>
    </cofactor>
</comment>
<reference evidence="13 14" key="1">
    <citation type="submission" date="2024-12" db="EMBL/GenBank/DDBJ databases">
        <title>Forecasting of Potato common scab and diversities of Pathogenic streptomyces spp. in china.</title>
        <authorList>
            <person name="Handique U."/>
            <person name="Wu J."/>
        </authorList>
    </citation>
    <scope>NUCLEOTIDE SEQUENCE [LARGE SCALE GENOMIC DNA]</scope>
    <source>
        <strain evidence="13 14">ZRIMU1530</strain>
    </source>
</reference>
<evidence type="ECO:0000256" key="3">
    <source>
        <dbReference type="ARBA" id="ARBA00022679"/>
    </source>
</evidence>
<dbReference type="InterPro" id="IPR018062">
    <property type="entry name" value="HTH_AraC-typ_CS"/>
</dbReference>
<evidence type="ECO:0000256" key="4">
    <source>
        <dbReference type="ARBA" id="ARBA00022723"/>
    </source>
</evidence>
<keyword evidence="9" id="KW-0010">Activator</keyword>
<name>A0ABW9HMS7_9ACTN</name>
<keyword evidence="2" id="KW-0489">Methyltransferase</keyword>
<dbReference type="RefSeq" id="WP_409120622.1">
    <property type="nucleotide sequence ID" value="NZ_JBJVNI010000003.1"/>
</dbReference>
<dbReference type="Gene3D" id="3.40.10.10">
    <property type="entry name" value="DNA Methylphosphotriester Repair Domain"/>
    <property type="match status" value="1"/>
</dbReference>
<accession>A0ABW9HMS7</accession>
<keyword evidence="5" id="KW-0227">DNA damage</keyword>
<dbReference type="InterPro" id="IPR009057">
    <property type="entry name" value="Homeodomain-like_sf"/>
</dbReference>
<sequence>MAGRGAYTTDAERWRAVQHRDGAADGAFYYVVRTTGIYSRPSCAARLARRENVEFHSSLDEVRARGYRPCRRCHPDEPLPHRYYTDTVARAGRLMDGALEPPNLDALARAAGYSRFHFHRMFKATTGVTPYTYWTATRARRVRRELVAARTVSDAIYQAGFNSNGQFYAASPAILGMTPQAFRAGGDGEVIRSALGTSPLGPVLVAVAGKGVCAVLFAGRDTAGGSAAGAGLRPRLTQLFPRAEHRAADAWFTALVARALARADVPEPGRDLLPARMLRVCLEERIRQELQECRAPAARELRAG</sequence>
<dbReference type="InterPro" id="IPR018060">
    <property type="entry name" value="HTH_AraC"/>
</dbReference>
<evidence type="ECO:0000256" key="6">
    <source>
        <dbReference type="ARBA" id="ARBA00022833"/>
    </source>
</evidence>
<evidence type="ECO:0000256" key="5">
    <source>
        <dbReference type="ARBA" id="ARBA00022763"/>
    </source>
</evidence>
<evidence type="ECO:0000256" key="8">
    <source>
        <dbReference type="ARBA" id="ARBA00023125"/>
    </source>
</evidence>